<gene>
    <name evidence="1" type="ORF">SSCH_650002</name>
</gene>
<proteinExistence type="predicted"/>
<keyword evidence="2" id="KW-1185">Reference proteome</keyword>
<protein>
    <submittedName>
        <fullName evidence="1">Uncharacterized protein</fullName>
    </submittedName>
</protein>
<dbReference type="AlphaFoldDB" id="A0A0B7MIQ3"/>
<name>A0A0B7MIQ3_9FIRM</name>
<dbReference type="Proteomes" id="UP000046155">
    <property type="component" value="Unassembled WGS sequence"/>
</dbReference>
<evidence type="ECO:0000313" key="1">
    <source>
        <dbReference type="EMBL" id="CEO89920.1"/>
    </source>
</evidence>
<reference evidence="2" key="1">
    <citation type="submission" date="2015-01" db="EMBL/GenBank/DDBJ databases">
        <authorList>
            <person name="Manzoor Shahid"/>
            <person name="Zubair Saima"/>
        </authorList>
    </citation>
    <scope>NUCLEOTIDE SEQUENCE [LARGE SCALE GENOMIC DNA]</scope>
    <source>
        <strain evidence="2">Sp3</strain>
    </source>
</reference>
<organism evidence="1 2">
    <name type="scientific">Syntrophaceticus schinkii</name>
    <dbReference type="NCBI Taxonomy" id="499207"/>
    <lineage>
        <taxon>Bacteria</taxon>
        <taxon>Bacillati</taxon>
        <taxon>Bacillota</taxon>
        <taxon>Clostridia</taxon>
        <taxon>Thermoanaerobacterales</taxon>
        <taxon>Thermoanaerobacterales Family III. Incertae Sedis</taxon>
        <taxon>Syntrophaceticus</taxon>
    </lineage>
</organism>
<evidence type="ECO:0000313" key="2">
    <source>
        <dbReference type="Proteomes" id="UP000046155"/>
    </source>
</evidence>
<sequence>MASYIGNNSEGKTVSMPAIGTGLSRINSSLNVCIRNIVQVFRIVNPPIIGGVQIVIEESSCWKVDMRII</sequence>
<dbReference type="EMBL" id="CDRZ01000264">
    <property type="protein sequence ID" value="CEO89920.1"/>
    <property type="molecule type" value="Genomic_DNA"/>
</dbReference>
<accession>A0A0B7MIQ3</accession>